<dbReference type="CDD" id="cd03801">
    <property type="entry name" value="GT4_PimA-like"/>
    <property type="match status" value="1"/>
</dbReference>
<gene>
    <name evidence="5" type="ORF">H9763_06580</name>
</gene>
<reference evidence="5" key="1">
    <citation type="journal article" date="2021" name="PeerJ">
        <title>Extensive microbial diversity within the chicken gut microbiome revealed by metagenomics and culture.</title>
        <authorList>
            <person name="Gilroy R."/>
            <person name="Ravi A."/>
            <person name="Getino M."/>
            <person name="Pursley I."/>
            <person name="Horton D.L."/>
            <person name="Alikhan N.F."/>
            <person name="Baker D."/>
            <person name="Gharbi K."/>
            <person name="Hall N."/>
            <person name="Watson M."/>
            <person name="Adriaenssens E.M."/>
            <person name="Foster-Nyarko E."/>
            <person name="Jarju S."/>
            <person name="Secka A."/>
            <person name="Antonio M."/>
            <person name="Oren A."/>
            <person name="Chaudhuri R.R."/>
            <person name="La Ragione R."/>
            <person name="Hildebrand F."/>
            <person name="Pallen M.J."/>
        </authorList>
    </citation>
    <scope>NUCLEOTIDE SEQUENCE</scope>
    <source>
        <strain evidence="5">USAMLcec3-2134</strain>
    </source>
</reference>
<organism evidence="5 6">
    <name type="scientific">Candidatus Eisenbergiella merdigallinarum</name>
    <dbReference type="NCBI Taxonomy" id="2838552"/>
    <lineage>
        <taxon>Bacteria</taxon>
        <taxon>Bacillati</taxon>
        <taxon>Bacillota</taxon>
        <taxon>Clostridia</taxon>
        <taxon>Lachnospirales</taxon>
        <taxon>Lachnospiraceae</taxon>
        <taxon>Eisenbergiella</taxon>
    </lineage>
</organism>
<dbReference type="Gene3D" id="3.40.50.2000">
    <property type="entry name" value="Glycogen Phosphorylase B"/>
    <property type="match status" value="2"/>
</dbReference>
<dbReference type="SUPFAM" id="SSF53756">
    <property type="entry name" value="UDP-Glycosyltransferase/glycogen phosphorylase"/>
    <property type="match status" value="1"/>
</dbReference>
<evidence type="ECO:0000259" key="4">
    <source>
        <dbReference type="Pfam" id="PF13439"/>
    </source>
</evidence>
<dbReference type="Pfam" id="PF13692">
    <property type="entry name" value="Glyco_trans_1_4"/>
    <property type="match status" value="1"/>
</dbReference>
<reference evidence="5" key="2">
    <citation type="submission" date="2021-04" db="EMBL/GenBank/DDBJ databases">
        <authorList>
            <person name="Gilroy R."/>
        </authorList>
    </citation>
    <scope>NUCLEOTIDE SEQUENCE</scope>
    <source>
        <strain evidence="5">USAMLcec3-2134</strain>
    </source>
</reference>
<dbReference type="PANTHER" id="PTHR12526">
    <property type="entry name" value="GLYCOSYLTRANSFERASE"/>
    <property type="match status" value="1"/>
</dbReference>
<evidence type="ECO:0000313" key="5">
    <source>
        <dbReference type="EMBL" id="HJB91120.1"/>
    </source>
</evidence>
<comment type="caution">
    <text evidence="5">The sequence shown here is derived from an EMBL/GenBank/DDBJ whole genome shotgun (WGS) entry which is preliminary data.</text>
</comment>
<comment type="similarity">
    <text evidence="1">Belongs to the glycosyltransferase group 1 family. Glycosyltransferase 4 subfamily.</text>
</comment>
<feature type="domain" description="Glycosyltransferase subfamily 4-like N-terminal" evidence="4">
    <location>
        <begin position="43"/>
        <end position="159"/>
    </location>
</feature>
<dbReference type="Proteomes" id="UP000886883">
    <property type="component" value="Unassembled WGS sequence"/>
</dbReference>
<keyword evidence="3" id="KW-0808">Transferase</keyword>
<evidence type="ECO:0000256" key="3">
    <source>
        <dbReference type="ARBA" id="ARBA00022679"/>
    </source>
</evidence>
<evidence type="ECO:0000313" key="6">
    <source>
        <dbReference type="Proteomes" id="UP000886883"/>
    </source>
</evidence>
<name>A0A9D2MT14_9FIRM</name>
<dbReference type="EMBL" id="DWXE01000022">
    <property type="protein sequence ID" value="HJB91120.1"/>
    <property type="molecule type" value="Genomic_DNA"/>
</dbReference>
<evidence type="ECO:0000256" key="2">
    <source>
        <dbReference type="ARBA" id="ARBA00022676"/>
    </source>
</evidence>
<protein>
    <submittedName>
        <fullName evidence="5">Glycosyltransferase family 4 protein</fullName>
    </submittedName>
</protein>
<dbReference type="Pfam" id="PF13439">
    <property type="entry name" value="Glyco_transf_4"/>
    <property type="match status" value="1"/>
</dbReference>
<keyword evidence="2" id="KW-0328">Glycosyltransferase</keyword>
<proteinExistence type="inferred from homology"/>
<accession>A0A9D2MT14</accession>
<dbReference type="InterPro" id="IPR028098">
    <property type="entry name" value="Glyco_trans_4-like_N"/>
</dbReference>
<dbReference type="PANTHER" id="PTHR12526:SF640">
    <property type="entry name" value="COLANIC ACID BIOSYNTHESIS GLYCOSYLTRANSFERASE WCAL-RELATED"/>
    <property type="match status" value="1"/>
</dbReference>
<evidence type="ECO:0000256" key="1">
    <source>
        <dbReference type="ARBA" id="ARBA00009481"/>
    </source>
</evidence>
<sequence>MKIVMIGADRSVKGGVSAMVNNLYEAGLDRRVELTYIGTMVDGSRARKALQAVLALWRFLWALPGTDLIHVNMAADASCFRKLIFMRIAALFGKKILLQEHGGDFSGFYYERCGDKTRERVKRGLNLADLCLVLSEEWKDFFSDILPAEKIFVLHNGVPVPQEGKADYSDHRALFLGRLCREKGVEELLEAAAKARWEVPDFQLILGGTWERGNEELKRRAESLADFVTCPGWVSPKEREELFARCSLFVLPTWFEGQPVSLLEAMAAGLCPAASAVGGIPQVLEGDRRGEASSLPRGFDGCGVLLPPKDPEALAQALIGLLKDEELRRGIGSRARQRILEEYDIKNTAERLVEFYGSICKKEGR</sequence>
<dbReference type="AlphaFoldDB" id="A0A9D2MT14"/>
<dbReference type="GO" id="GO:0016757">
    <property type="term" value="F:glycosyltransferase activity"/>
    <property type="evidence" value="ECO:0007669"/>
    <property type="project" value="UniProtKB-KW"/>
</dbReference>